<sequence length="96" mass="11224">IIFGIGDPISGFKAYHIRVYRQIGYFDKISSIGTELIFNAWKNGYRVIQRNVTLKKREGVPRLGTRIEANWKIFNAICKILIKLIMENHDETNKNR</sequence>
<organism evidence="1">
    <name type="scientific">marine sediment metagenome</name>
    <dbReference type="NCBI Taxonomy" id="412755"/>
    <lineage>
        <taxon>unclassified sequences</taxon>
        <taxon>metagenomes</taxon>
        <taxon>ecological metagenomes</taxon>
    </lineage>
</organism>
<name>X1RH95_9ZZZZ</name>
<reference evidence="1" key="1">
    <citation type="journal article" date="2014" name="Front. Microbiol.">
        <title>High frequency of phylogenetically diverse reductive dehalogenase-homologous genes in deep subseafloor sedimentary metagenomes.</title>
        <authorList>
            <person name="Kawai M."/>
            <person name="Futagami T."/>
            <person name="Toyoda A."/>
            <person name="Takaki Y."/>
            <person name="Nishi S."/>
            <person name="Hori S."/>
            <person name="Arai W."/>
            <person name="Tsubouchi T."/>
            <person name="Morono Y."/>
            <person name="Uchiyama I."/>
            <person name="Ito T."/>
            <person name="Fujiyama A."/>
            <person name="Inagaki F."/>
            <person name="Takami H."/>
        </authorList>
    </citation>
    <scope>NUCLEOTIDE SEQUENCE</scope>
    <source>
        <strain evidence="1">Expedition CK06-06</strain>
    </source>
</reference>
<dbReference type="EMBL" id="BARW01000309">
    <property type="protein sequence ID" value="GAI62505.1"/>
    <property type="molecule type" value="Genomic_DNA"/>
</dbReference>
<proteinExistence type="predicted"/>
<accession>X1RH95</accession>
<evidence type="ECO:0008006" key="2">
    <source>
        <dbReference type="Google" id="ProtNLM"/>
    </source>
</evidence>
<gene>
    <name evidence="1" type="ORF">S12H4_01517</name>
</gene>
<dbReference type="AlphaFoldDB" id="X1RH95"/>
<protein>
    <recommendedName>
        <fullName evidence="2">Glycosyltransferase 2-like domain-containing protein</fullName>
    </recommendedName>
</protein>
<evidence type="ECO:0000313" key="1">
    <source>
        <dbReference type="EMBL" id="GAI62505.1"/>
    </source>
</evidence>
<comment type="caution">
    <text evidence="1">The sequence shown here is derived from an EMBL/GenBank/DDBJ whole genome shotgun (WGS) entry which is preliminary data.</text>
</comment>
<feature type="non-terminal residue" evidence="1">
    <location>
        <position position="1"/>
    </location>
</feature>